<dbReference type="EMBL" id="UYSU01037069">
    <property type="protein sequence ID" value="VDL98553.1"/>
    <property type="molecule type" value="Genomic_DNA"/>
</dbReference>
<reference evidence="1 2" key="2">
    <citation type="submission" date="2018-11" db="EMBL/GenBank/DDBJ databases">
        <authorList>
            <consortium name="Pathogen Informatics"/>
        </authorList>
    </citation>
    <scope>NUCLEOTIDE SEQUENCE [LARGE SCALE GENOMIC DNA]</scope>
    <source>
        <strain evidence="1 2">NST_G2</strain>
    </source>
</reference>
<accession>A0A183T6S0</accession>
<name>A0A183T6S0_SCHSO</name>
<proteinExistence type="predicted"/>
<evidence type="ECO:0000313" key="3">
    <source>
        <dbReference type="WBParaSite" id="SSLN_0001262501-mRNA-1"/>
    </source>
</evidence>
<sequence>MHQPRPNTIYTAAFINVNGAQLKSADTLTFLGSNLSRSTKVDDEIAHRITKASQVVHLNLSTVSKRNASSGSSFHAPTTLREKAFRRMSVWTNFLCTLKG</sequence>
<dbReference type="Proteomes" id="UP000275846">
    <property type="component" value="Unassembled WGS sequence"/>
</dbReference>
<keyword evidence="2" id="KW-1185">Reference proteome</keyword>
<organism evidence="3">
    <name type="scientific">Schistocephalus solidus</name>
    <name type="common">Tapeworm</name>
    <dbReference type="NCBI Taxonomy" id="70667"/>
    <lineage>
        <taxon>Eukaryota</taxon>
        <taxon>Metazoa</taxon>
        <taxon>Spiralia</taxon>
        <taxon>Lophotrochozoa</taxon>
        <taxon>Platyhelminthes</taxon>
        <taxon>Cestoda</taxon>
        <taxon>Eucestoda</taxon>
        <taxon>Diphyllobothriidea</taxon>
        <taxon>Diphyllobothriidae</taxon>
        <taxon>Schistocephalus</taxon>
    </lineage>
</organism>
<dbReference type="AlphaFoldDB" id="A0A183T6S0"/>
<protein>
    <submittedName>
        <fullName evidence="1 3">Uncharacterized protein</fullName>
    </submittedName>
</protein>
<dbReference type="OrthoDB" id="6145491at2759"/>
<evidence type="ECO:0000313" key="1">
    <source>
        <dbReference type="EMBL" id="VDL98553.1"/>
    </source>
</evidence>
<dbReference type="WBParaSite" id="SSLN_0001262501-mRNA-1">
    <property type="protein sequence ID" value="SSLN_0001262501-mRNA-1"/>
    <property type="gene ID" value="SSLN_0001262501"/>
</dbReference>
<gene>
    <name evidence="1" type="ORF">SSLN_LOCUS12168</name>
</gene>
<reference evidence="3" key="1">
    <citation type="submission" date="2016-06" db="UniProtKB">
        <authorList>
            <consortium name="WormBaseParasite"/>
        </authorList>
    </citation>
    <scope>IDENTIFICATION</scope>
</reference>
<evidence type="ECO:0000313" key="2">
    <source>
        <dbReference type="Proteomes" id="UP000275846"/>
    </source>
</evidence>